<organism evidence="2 3">
    <name type="scientific">Mastigocoleus testarum BC008</name>
    <dbReference type="NCBI Taxonomy" id="371196"/>
    <lineage>
        <taxon>Bacteria</taxon>
        <taxon>Bacillati</taxon>
        <taxon>Cyanobacteriota</taxon>
        <taxon>Cyanophyceae</taxon>
        <taxon>Nostocales</taxon>
        <taxon>Hapalosiphonaceae</taxon>
        <taxon>Mastigocoleus</taxon>
    </lineage>
</organism>
<dbReference type="RefSeq" id="WP_027840424.1">
    <property type="nucleotide sequence ID" value="NZ_LMTZ01000087.1"/>
</dbReference>
<name>A0A0V7ZSX6_9CYAN</name>
<accession>A0A0V7ZSX6</accession>
<proteinExistence type="predicted"/>
<comment type="caution">
    <text evidence="2">The sequence shown here is derived from an EMBL/GenBank/DDBJ whole genome shotgun (WGS) entry which is preliminary data.</text>
</comment>
<evidence type="ECO:0000313" key="3">
    <source>
        <dbReference type="Proteomes" id="UP000053372"/>
    </source>
</evidence>
<gene>
    <name evidence="2" type="ORF">BC008_30305</name>
</gene>
<sequence length="145" mass="16053">MIYNEEVVEKTKEEIFKIIAKARLPSSACIALDGDKVGTKFGEFYRKTASEEATDLSTNLKSFMLALCDLNTKIGSSFGDVVKFEVAGGDNILIKYSLKEIDGEILAKKIANLFERTIGIKMSYGLGKTAFLAHCRLRQTKSEVN</sequence>
<evidence type="ECO:0000259" key="1">
    <source>
        <dbReference type="Pfam" id="PF18182"/>
    </source>
</evidence>
<dbReference type="EMBL" id="LMTZ01000087">
    <property type="protein sequence ID" value="KST67489.1"/>
    <property type="molecule type" value="Genomic_DNA"/>
</dbReference>
<dbReference type="AlphaFoldDB" id="A0A0V7ZSX6"/>
<dbReference type="Proteomes" id="UP000053372">
    <property type="component" value="Unassembled WGS sequence"/>
</dbReference>
<dbReference type="Pfam" id="PF18182">
    <property type="entry name" value="mCpol"/>
    <property type="match status" value="1"/>
</dbReference>
<reference evidence="2 3" key="1">
    <citation type="journal article" date="2015" name="Genome Announc.">
        <title>Draft Genome of the Euendolithic (true boring) Cyanobacterium Mastigocoleus testarum strain BC008.</title>
        <authorList>
            <person name="Guida B.S."/>
            <person name="Garcia-Pichel F."/>
        </authorList>
    </citation>
    <scope>NUCLEOTIDE SEQUENCE [LARGE SCALE GENOMIC DNA]</scope>
    <source>
        <strain evidence="2 3">BC008</strain>
    </source>
</reference>
<feature type="domain" description="Minimal CRISPR polymerase" evidence="1">
    <location>
        <begin position="30"/>
        <end position="143"/>
    </location>
</feature>
<evidence type="ECO:0000313" key="2">
    <source>
        <dbReference type="EMBL" id="KST67489.1"/>
    </source>
</evidence>
<protein>
    <recommendedName>
        <fullName evidence="1">Minimal CRISPR polymerase domain-containing protein</fullName>
    </recommendedName>
</protein>
<keyword evidence="3" id="KW-1185">Reference proteome</keyword>
<dbReference type="InterPro" id="IPR040942">
    <property type="entry name" value="Minimal_Cpol"/>
</dbReference>